<evidence type="ECO:0000256" key="8">
    <source>
        <dbReference type="ARBA" id="ARBA00022793"/>
    </source>
</evidence>
<evidence type="ECO:0000256" key="2">
    <source>
        <dbReference type="ARBA" id="ARBA00004696"/>
    </source>
</evidence>
<keyword evidence="10" id="KW-0315">Glutamine amidotransferase</keyword>
<dbReference type="NCBIfam" id="TIGR00566">
    <property type="entry name" value="trpG_papA"/>
    <property type="match status" value="1"/>
</dbReference>
<organism evidence="17 18">
    <name type="scientific">Mycoemilia scoparia</name>
    <dbReference type="NCBI Taxonomy" id="417184"/>
    <lineage>
        <taxon>Eukaryota</taxon>
        <taxon>Fungi</taxon>
        <taxon>Fungi incertae sedis</taxon>
        <taxon>Zoopagomycota</taxon>
        <taxon>Kickxellomycotina</taxon>
        <taxon>Kickxellomycetes</taxon>
        <taxon>Kickxellales</taxon>
        <taxon>Kickxellaceae</taxon>
        <taxon>Mycoemilia</taxon>
    </lineage>
</organism>
<comment type="caution">
    <text evidence="17">The sequence shown here is derived from an EMBL/GenBank/DDBJ whole genome shotgun (WGS) entry which is preliminary data.</text>
</comment>
<dbReference type="FunFam" id="3.40.50.880:FF:000031">
    <property type="entry name" value="Multifunctional tryptophan biosynthesis protein"/>
    <property type="match status" value="1"/>
</dbReference>
<keyword evidence="9" id="KW-0822">Tryptophan biosynthesis</keyword>
<name>A0A9W8DPR2_9FUNG</name>
<dbReference type="EC" id="4.1.1.48" evidence="5"/>
<dbReference type="InterPro" id="IPR050472">
    <property type="entry name" value="Anth_synth/Amidotransfase"/>
</dbReference>
<reference evidence="17" key="1">
    <citation type="submission" date="2022-07" db="EMBL/GenBank/DDBJ databases">
        <title>Phylogenomic reconstructions and comparative analyses of Kickxellomycotina fungi.</title>
        <authorList>
            <person name="Reynolds N.K."/>
            <person name="Stajich J.E."/>
            <person name="Barry K."/>
            <person name="Grigoriev I.V."/>
            <person name="Crous P."/>
            <person name="Smith M.E."/>
        </authorList>
    </citation>
    <scope>NUCLEOTIDE SEQUENCE</scope>
    <source>
        <strain evidence="17">NBRC 100468</strain>
    </source>
</reference>
<evidence type="ECO:0000259" key="15">
    <source>
        <dbReference type="Pfam" id="PF00117"/>
    </source>
</evidence>
<dbReference type="AlphaFoldDB" id="A0A9W8DPR2"/>
<dbReference type="EC" id="4.1.3.27" evidence="4"/>
<dbReference type="Pfam" id="PF00117">
    <property type="entry name" value="GATase"/>
    <property type="match status" value="1"/>
</dbReference>
<dbReference type="CDD" id="cd01743">
    <property type="entry name" value="GATase1_Anthranilate_Synthase"/>
    <property type="match status" value="1"/>
</dbReference>
<evidence type="ECO:0000259" key="16">
    <source>
        <dbReference type="Pfam" id="PF00218"/>
    </source>
</evidence>
<dbReference type="Gene3D" id="3.20.20.70">
    <property type="entry name" value="Aldolase class I"/>
    <property type="match status" value="1"/>
</dbReference>
<dbReference type="InterPro" id="IPR013798">
    <property type="entry name" value="Indole-3-glycerol_P_synth_dom"/>
</dbReference>
<feature type="domain" description="Indole-3-glycerol phosphate synthase" evidence="16">
    <location>
        <begin position="237"/>
        <end position="509"/>
    </location>
</feature>
<evidence type="ECO:0000256" key="10">
    <source>
        <dbReference type="ARBA" id="ARBA00022962"/>
    </source>
</evidence>
<dbReference type="Gene3D" id="3.40.50.880">
    <property type="match status" value="1"/>
</dbReference>
<dbReference type="SUPFAM" id="SSF52317">
    <property type="entry name" value="Class I glutamine amidotransferase-like"/>
    <property type="match status" value="1"/>
</dbReference>
<evidence type="ECO:0000256" key="14">
    <source>
        <dbReference type="ARBA" id="ARBA00047683"/>
    </source>
</evidence>
<dbReference type="FunFam" id="3.20.20.70:FF:000024">
    <property type="entry name" value="Indole-3-glycerol phosphate synthase"/>
    <property type="match status" value="1"/>
</dbReference>
<dbReference type="OrthoDB" id="524799at2759"/>
<dbReference type="EMBL" id="JANBPU010000026">
    <property type="protein sequence ID" value="KAJ1919473.1"/>
    <property type="molecule type" value="Genomic_DNA"/>
</dbReference>
<dbReference type="GO" id="GO:0005829">
    <property type="term" value="C:cytosol"/>
    <property type="evidence" value="ECO:0007669"/>
    <property type="project" value="TreeGrafter"/>
</dbReference>
<comment type="catalytic activity">
    <reaction evidence="1">
        <text>1-(2-carboxyphenylamino)-1-deoxy-D-ribulose 5-phosphate + H(+) = (1S,2R)-1-C-(indol-3-yl)glycerol 3-phosphate + CO2 + H2O</text>
        <dbReference type="Rhea" id="RHEA:23476"/>
        <dbReference type="ChEBI" id="CHEBI:15377"/>
        <dbReference type="ChEBI" id="CHEBI:15378"/>
        <dbReference type="ChEBI" id="CHEBI:16526"/>
        <dbReference type="ChEBI" id="CHEBI:58613"/>
        <dbReference type="ChEBI" id="CHEBI:58866"/>
        <dbReference type="EC" id="4.1.1.48"/>
    </reaction>
</comment>
<comment type="catalytic activity">
    <reaction evidence="14">
        <text>chorismate + L-glutamine = anthranilate + pyruvate + L-glutamate + H(+)</text>
        <dbReference type="Rhea" id="RHEA:21732"/>
        <dbReference type="ChEBI" id="CHEBI:15361"/>
        <dbReference type="ChEBI" id="CHEBI:15378"/>
        <dbReference type="ChEBI" id="CHEBI:16567"/>
        <dbReference type="ChEBI" id="CHEBI:29748"/>
        <dbReference type="ChEBI" id="CHEBI:29985"/>
        <dbReference type="ChEBI" id="CHEBI:58359"/>
        <dbReference type="EC" id="4.1.3.27"/>
    </reaction>
</comment>
<evidence type="ECO:0000256" key="11">
    <source>
        <dbReference type="ARBA" id="ARBA00023141"/>
    </source>
</evidence>
<feature type="domain" description="Glutamine amidotransferase" evidence="15">
    <location>
        <begin position="5"/>
        <end position="190"/>
    </location>
</feature>
<keyword evidence="11" id="KW-0057">Aromatic amino acid biosynthesis</keyword>
<sequence>MATILIDNYESFTWNLYQYFCQAGAEVIVYRNDQVTLEKVIAHNPRNIVISPGPGHPREDTGICMDAIRHFAGKIPVFGVCMGLQCMFECFGGTVSSAGEIVHGKTNTVTHDGLGIYSGIPQNILETRYHSLSGDPSTLPKDFVVTSWTSNSNGDCIMGIRHRTFTVESVQYHPESILSEHGHTMIKNFLALNGGTWDENPGFCDRAPIATYKPQTQTNGTAPPSKTADSGKKDILSAIFEQRKKDVALAKSLPGKSPAQLEKLISLGLAPALMDFPSRLRQSIGRNNNSDHGGKLAVLAEVKRASPSKGDIFVDAVAAEQALKYANAGAAAISVLTEPKWFKGSLDDLQQARQAIEKLGSNRPAILRKDFIFDSYQILEARLAGADTVLLIVAMLSKDQLVELMSFSRKHGMEPLVEVNNSEEMELAIQIGAQVIGINNRNLHTFDVDMSTTTKLAHQVSNSSTILVALSGISAPEDALSYKGTNTSAVLIGEALMRSDDPKLFITQLRSFDI</sequence>
<proteinExistence type="predicted"/>
<dbReference type="InterPro" id="IPR013785">
    <property type="entry name" value="Aldolase_TIM"/>
</dbReference>
<dbReference type="Pfam" id="PF00218">
    <property type="entry name" value="IGPS"/>
    <property type="match status" value="1"/>
</dbReference>
<keyword evidence="13" id="KW-0511">Multifunctional enzyme</keyword>
<dbReference type="InterPro" id="IPR029062">
    <property type="entry name" value="Class_I_gatase-like"/>
</dbReference>
<evidence type="ECO:0000313" key="18">
    <source>
        <dbReference type="Proteomes" id="UP001150538"/>
    </source>
</evidence>
<dbReference type="InterPro" id="IPR006221">
    <property type="entry name" value="TrpG/PapA_dom"/>
</dbReference>
<dbReference type="PRINTS" id="PR00096">
    <property type="entry name" value="GATASE"/>
</dbReference>
<keyword evidence="12" id="KW-0456">Lyase</keyword>
<evidence type="ECO:0000256" key="13">
    <source>
        <dbReference type="ARBA" id="ARBA00023268"/>
    </source>
</evidence>
<evidence type="ECO:0000256" key="5">
    <source>
        <dbReference type="ARBA" id="ARBA00012362"/>
    </source>
</evidence>
<dbReference type="Proteomes" id="UP001150538">
    <property type="component" value="Unassembled WGS sequence"/>
</dbReference>
<comment type="pathway">
    <text evidence="2">Amino-acid biosynthesis; L-tryptophan biosynthesis; L-tryptophan from chorismate: step 4/5.</text>
</comment>
<dbReference type="InterPro" id="IPR011060">
    <property type="entry name" value="RibuloseP-bd_barrel"/>
</dbReference>
<evidence type="ECO:0000256" key="6">
    <source>
        <dbReference type="ARBA" id="ARBA00018819"/>
    </source>
</evidence>
<dbReference type="PROSITE" id="PS51273">
    <property type="entry name" value="GATASE_TYPE_1"/>
    <property type="match status" value="1"/>
</dbReference>
<dbReference type="InterPro" id="IPR001468">
    <property type="entry name" value="Indole-3-GlycerolPSynthase_CS"/>
</dbReference>
<keyword evidence="18" id="KW-1185">Reference proteome</keyword>
<dbReference type="GO" id="GO:0004049">
    <property type="term" value="F:anthranilate synthase activity"/>
    <property type="evidence" value="ECO:0007669"/>
    <property type="project" value="UniProtKB-EC"/>
</dbReference>
<dbReference type="SUPFAM" id="SSF51366">
    <property type="entry name" value="Ribulose-phoshate binding barrel"/>
    <property type="match status" value="1"/>
</dbReference>
<protein>
    <recommendedName>
        <fullName evidence="6">Multifunctional tryptophan biosynthesis protein</fullName>
        <ecNumber evidence="5">4.1.1.48</ecNumber>
        <ecNumber evidence="4">4.1.3.27</ecNumber>
    </recommendedName>
</protein>
<dbReference type="GO" id="GO:0004425">
    <property type="term" value="F:indole-3-glycerol-phosphate synthase activity"/>
    <property type="evidence" value="ECO:0007669"/>
    <property type="project" value="UniProtKB-EC"/>
</dbReference>
<dbReference type="PROSITE" id="PS00614">
    <property type="entry name" value="IGPS"/>
    <property type="match status" value="1"/>
</dbReference>
<dbReference type="PRINTS" id="PR00097">
    <property type="entry name" value="ANTSNTHASEII"/>
</dbReference>
<accession>A0A9W8DPR2</accession>
<gene>
    <name evidence="17" type="primary">TRP3_1</name>
    <name evidence="17" type="ORF">H4219_001944</name>
</gene>
<dbReference type="CDD" id="cd00331">
    <property type="entry name" value="IGPS"/>
    <property type="match status" value="1"/>
</dbReference>
<dbReference type="PANTHER" id="PTHR43418">
    <property type="entry name" value="MULTIFUNCTIONAL TRYPTOPHAN BIOSYNTHESIS PROTEIN-RELATED"/>
    <property type="match status" value="1"/>
</dbReference>
<evidence type="ECO:0000256" key="3">
    <source>
        <dbReference type="ARBA" id="ARBA00004873"/>
    </source>
</evidence>
<evidence type="ECO:0000256" key="7">
    <source>
        <dbReference type="ARBA" id="ARBA00022605"/>
    </source>
</evidence>
<dbReference type="InterPro" id="IPR017926">
    <property type="entry name" value="GATASE"/>
</dbReference>
<evidence type="ECO:0000313" key="17">
    <source>
        <dbReference type="EMBL" id="KAJ1919473.1"/>
    </source>
</evidence>
<dbReference type="PANTHER" id="PTHR43418:SF4">
    <property type="entry name" value="MULTIFUNCTIONAL TRYPTOPHAN BIOSYNTHESIS PROTEIN"/>
    <property type="match status" value="1"/>
</dbReference>
<evidence type="ECO:0000256" key="1">
    <source>
        <dbReference type="ARBA" id="ARBA00001633"/>
    </source>
</evidence>
<keyword evidence="8" id="KW-0210">Decarboxylase</keyword>
<keyword evidence="7" id="KW-0028">Amino-acid biosynthesis</keyword>
<evidence type="ECO:0000256" key="9">
    <source>
        <dbReference type="ARBA" id="ARBA00022822"/>
    </source>
</evidence>
<evidence type="ECO:0000256" key="12">
    <source>
        <dbReference type="ARBA" id="ARBA00023239"/>
    </source>
</evidence>
<evidence type="ECO:0000256" key="4">
    <source>
        <dbReference type="ARBA" id="ARBA00012266"/>
    </source>
</evidence>
<dbReference type="GO" id="GO:0000162">
    <property type="term" value="P:L-tryptophan biosynthetic process"/>
    <property type="evidence" value="ECO:0007669"/>
    <property type="project" value="UniProtKB-KW"/>
</dbReference>
<comment type="pathway">
    <text evidence="3">Amino-acid biosynthesis; L-tryptophan biosynthesis; L-tryptophan from chorismate: step 1/5.</text>
</comment>